<dbReference type="PANTHER" id="PTHR43139">
    <property type="entry name" value="SI:DKEY-122A22.2"/>
    <property type="match status" value="1"/>
</dbReference>
<gene>
    <name evidence="2" type="ORF">ACMD2_02085</name>
</gene>
<reference evidence="2 3" key="1">
    <citation type="journal article" date="2016" name="DNA Res.">
        <title>The draft genome of MD-2 pineapple using hybrid error correction of long reads.</title>
        <authorList>
            <person name="Redwan R.M."/>
            <person name="Saidin A."/>
            <person name="Kumar S.V."/>
        </authorList>
    </citation>
    <scope>NUCLEOTIDE SEQUENCE [LARGE SCALE GENOMIC DNA]</scope>
    <source>
        <strain evidence="3">cv. MD2</strain>
        <tissue evidence="2">Leaf</tissue>
    </source>
</reference>
<dbReference type="STRING" id="4615.A0A199UPG7"/>
<dbReference type="Pfam" id="PF00561">
    <property type="entry name" value="Abhydrolase_1"/>
    <property type="match status" value="1"/>
</dbReference>
<evidence type="ECO:0000259" key="1">
    <source>
        <dbReference type="Pfam" id="PF00561"/>
    </source>
</evidence>
<name>A0A199UPG7_ANACO</name>
<evidence type="ECO:0000313" key="3">
    <source>
        <dbReference type="Proteomes" id="UP000092600"/>
    </source>
</evidence>
<dbReference type="PRINTS" id="PR00111">
    <property type="entry name" value="ABHYDROLASE"/>
</dbReference>
<dbReference type="SUPFAM" id="SSF53474">
    <property type="entry name" value="alpha/beta-Hydrolases"/>
    <property type="match status" value="1"/>
</dbReference>
<accession>A0A199UPG7</accession>
<evidence type="ECO:0000313" key="2">
    <source>
        <dbReference type="EMBL" id="OAY66707.1"/>
    </source>
</evidence>
<proteinExistence type="predicted"/>
<feature type="domain" description="AB hydrolase-1" evidence="1">
    <location>
        <begin position="54"/>
        <end position="293"/>
    </location>
</feature>
<dbReference type="EMBL" id="LSRQ01005999">
    <property type="protein sequence ID" value="OAY66707.1"/>
    <property type="molecule type" value="Genomic_DNA"/>
</dbReference>
<dbReference type="AlphaFoldDB" id="A0A199UPG7"/>
<keyword evidence="2" id="KW-0378">Hydrolase</keyword>
<dbReference type="Gene3D" id="3.40.50.1820">
    <property type="entry name" value="alpha/beta hydrolase"/>
    <property type="match status" value="1"/>
</dbReference>
<dbReference type="PANTHER" id="PTHR43139:SF52">
    <property type="entry name" value="SI:DKEY-122A22.2"/>
    <property type="match status" value="1"/>
</dbReference>
<dbReference type="Proteomes" id="UP000092600">
    <property type="component" value="Unassembled WGS sequence"/>
</dbReference>
<dbReference type="InterPro" id="IPR052370">
    <property type="entry name" value="Meta-cleavage_hydrolase"/>
</dbReference>
<protein>
    <submittedName>
        <fullName evidence="2">4,5:9,10-diseco-3-hydroxy-5,9, 17-trioxoandrosta-1(10),2-diene-4-oate hydrolase</fullName>
    </submittedName>
</protein>
<dbReference type="InterPro" id="IPR000073">
    <property type="entry name" value="AB_hydrolase_1"/>
</dbReference>
<organism evidence="2 3">
    <name type="scientific">Ananas comosus</name>
    <name type="common">Pineapple</name>
    <name type="synonym">Ananas ananas</name>
    <dbReference type="NCBI Taxonomy" id="4615"/>
    <lineage>
        <taxon>Eukaryota</taxon>
        <taxon>Viridiplantae</taxon>
        <taxon>Streptophyta</taxon>
        <taxon>Embryophyta</taxon>
        <taxon>Tracheophyta</taxon>
        <taxon>Spermatophyta</taxon>
        <taxon>Magnoliopsida</taxon>
        <taxon>Liliopsida</taxon>
        <taxon>Poales</taxon>
        <taxon>Bromeliaceae</taxon>
        <taxon>Bromelioideae</taxon>
        <taxon>Ananas</taxon>
    </lineage>
</organism>
<dbReference type="InterPro" id="IPR029058">
    <property type="entry name" value="AB_hydrolase_fold"/>
</dbReference>
<comment type="caution">
    <text evidence="2">The sequence shown here is derived from an EMBL/GenBank/DDBJ whole genome shotgun (WGS) entry which is preliminary data.</text>
</comment>
<sequence length="312" mass="34337">MGLSFVPLIDAYIRRCYVSAGLRPSSVAIDDETTIHCWIPSANPNPNPNPNPKPALVLIHGFGPRATWQWRWQVGALAPHFHLVVPDLLFFGGSSTRSPLRSEAFQAAAVARLLEALGLLGGAGRVAVAGTSYGGFVAYHLARALGAERVERVVIASSDVLKAEADDRELARRGGVGGVAELMLPRDAASLRALVGLAFYRAPRFVPEFVLRDVIRNLLSDRLKEKMELIKGLTLGKDEFQLTPLSQEVLIIWGEHDQIFPVEKAFELKRCLGEKARLEILDRTGHVPQMERPNKFNKVLLNFLLGSPRPSL</sequence>
<dbReference type="GO" id="GO:0016787">
    <property type="term" value="F:hydrolase activity"/>
    <property type="evidence" value="ECO:0007669"/>
    <property type="project" value="UniProtKB-KW"/>
</dbReference>